<evidence type="ECO:0000256" key="1">
    <source>
        <dbReference type="ARBA" id="ARBA00004211"/>
    </source>
</evidence>
<dbReference type="GO" id="GO:0015031">
    <property type="term" value="P:protein transport"/>
    <property type="evidence" value="ECO:0007669"/>
    <property type="project" value="UniProtKB-KW"/>
</dbReference>
<dbReference type="GO" id="GO:0031201">
    <property type="term" value="C:SNARE complex"/>
    <property type="evidence" value="ECO:0007669"/>
    <property type="project" value="TreeGrafter"/>
</dbReference>
<dbReference type="SUPFAM" id="SSF58038">
    <property type="entry name" value="SNARE fusion complex"/>
    <property type="match status" value="1"/>
</dbReference>
<dbReference type="GO" id="GO:0006906">
    <property type="term" value="P:vesicle fusion"/>
    <property type="evidence" value="ECO:0007669"/>
    <property type="project" value="TreeGrafter"/>
</dbReference>
<dbReference type="Pfam" id="PF12352">
    <property type="entry name" value="V-SNARE_C"/>
    <property type="match status" value="1"/>
</dbReference>
<feature type="coiled-coil region" evidence="7">
    <location>
        <begin position="10"/>
        <end position="37"/>
    </location>
</feature>
<evidence type="ECO:0000256" key="4">
    <source>
        <dbReference type="ARBA" id="ARBA00022927"/>
    </source>
</evidence>
<gene>
    <name evidence="10" type="ORF">EPH_0070570</name>
</gene>
<keyword evidence="6 8" id="KW-0472">Membrane</keyword>
<dbReference type="EMBL" id="HG694958">
    <property type="protein sequence ID" value="CDI86198.1"/>
    <property type="molecule type" value="Genomic_DNA"/>
</dbReference>
<protein>
    <submittedName>
        <fullName evidence="10">Vesicle transport v-SNARE domain-containing protein, putative</fullName>
    </submittedName>
</protein>
<evidence type="ECO:0000256" key="8">
    <source>
        <dbReference type="SAM" id="Phobius"/>
    </source>
</evidence>
<keyword evidence="7" id="KW-0175">Coiled coil</keyword>
<evidence type="ECO:0000256" key="5">
    <source>
        <dbReference type="ARBA" id="ARBA00022989"/>
    </source>
</evidence>
<evidence type="ECO:0000256" key="2">
    <source>
        <dbReference type="ARBA" id="ARBA00022448"/>
    </source>
</evidence>
<dbReference type="Gene3D" id="1.20.5.110">
    <property type="match status" value="1"/>
</dbReference>
<keyword evidence="2" id="KW-0813">Transport</keyword>
<dbReference type="Proteomes" id="UP000018201">
    <property type="component" value="Unassembled WGS sequence"/>
</dbReference>
<feature type="transmembrane region" description="Helical" evidence="8">
    <location>
        <begin position="226"/>
        <end position="245"/>
    </location>
</feature>
<evidence type="ECO:0000259" key="9">
    <source>
        <dbReference type="PROSITE" id="PS50192"/>
    </source>
</evidence>
<keyword evidence="11" id="KW-1185">Reference proteome</keyword>
<comment type="subcellular location">
    <subcellularLocation>
        <location evidence="1">Membrane</location>
        <topology evidence="1">Single-pass type IV membrane protein</topology>
    </subcellularLocation>
</comment>
<dbReference type="VEuPathDB" id="ToxoDB:EPH_0070570"/>
<accession>U6H3Z1</accession>
<dbReference type="GO" id="GO:0005484">
    <property type="term" value="F:SNAP receptor activity"/>
    <property type="evidence" value="ECO:0007669"/>
    <property type="project" value="TreeGrafter"/>
</dbReference>
<evidence type="ECO:0000313" key="10">
    <source>
        <dbReference type="EMBL" id="CDI86198.1"/>
    </source>
</evidence>
<dbReference type="InterPro" id="IPR000727">
    <property type="entry name" value="T_SNARE_dom"/>
</dbReference>
<keyword evidence="3 8" id="KW-0812">Transmembrane</keyword>
<dbReference type="GO" id="GO:0005789">
    <property type="term" value="C:endoplasmic reticulum membrane"/>
    <property type="evidence" value="ECO:0007669"/>
    <property type="project" value="TreeGrafter"/>
</dbReference>
<dbReference type="PROSITE" id="PS50192">
    <property type="entry name" value="T_SNARE"/>
    <property type="match status" value="1"/>
</dbReference>
<proteinExistence type="predicted"/>
<dbReference type="PANTHER" id="PTHR21230">
    <property type="entry name" value="VESICLE TRANSPORT V-SNARE PROTEIN VTI1-RELATED"/>
    <property type="match status" value="1"/>
</dbReference>
<dbReference type="GO" id="GO:0012507">
    <property type="term" value="C:ER to Golgi transport vesicle membrane"/>
    <property type="evidence" value="ECO:0007669"/>
    <property type="project" value="TreeGrafter"/>
</dbReference>
<organism evidence="10 11">
    <name type="scientific">Eimeria praecox</name>
    <dbReference type="NCBI Taxonomy" id="51316"/>
    <lineage>
        <taxon>Eukaryota</taxon>
        <taxon>Sar</taxon>
        <taxon>Alveolata</taxon>
        <taxon>Apicomplexa</taxon>
        <taxon>Conoidasida</taxon>
        <taxon>Coccidia</taxon>
        <taxon>Eucoccidiorida</taxon>
        <taxon>Eimeriorina</taxon>
        <taxon>Eimeriidae</taxon>
        <taxon>Eimeria</taxon>
    </lineage>
</organism>
<reference evidence="10" key="2">
    <citation type="submission" date="2013-10" db="EMBL/GenBank/DDBJ databases">
        <authorList>
            <person name="Aslett M."/>
        </authorList>
    </citation>
    <scope>NUCLEOTIDE SEQUENCE [LARGE SCALE GENOMIC DNA]</scope>
    <source>
        <strain evidence="10">Houghton</strain>
    </source>
</reference>
<sequence>MEYRSDGVGGVEVEEQLLQFQQAVDNLKEAVRQLAASPLSGSQDRQKHIYQINKLKHEATVCMRSLALELRCSSSLLSPEAISRLVRRQQLLQQQFREVSAECEEQLLSVSKEELLQRYARAHEQPQEMTEACSQQQQRQQLITLGDEIQDQTELSLARTQRQAAETEEMGGAILQRLQQQNEQLDVVKDGLDSVEMNIGSTKKTAHAIAKNAAHDRCLQCLCCCVVLLLIASIVLIALPGNNSANAKEHRKPAKGDGAEGMHCDVQTYPVAPLDATGQESFVREWFDSVQ</sequence>
<keyword evidence="5 8" id="KW-1133">Transmembrane helix</keyword>
<keyword evidence="4" id="KW-0653">Protein transport</keyword>
<dbReference type="AlphaFoldDB" id="U6H3Z1"/>
<feature type="domain" description="T-SNARE coiled-coil homology" evidence="9">
    <location>
        <begin position="147"/>
        <end position="209"/>
    </location>
</feature>
<dbReference type="GO" id="GO:0031902">
    <property type="term" value="C:late endosome membrane"/>
    <property type="evidence" value="ECO:0007669"/>
    <property type="project" value="TreeGrafter"/>
</dbReference>
<evidence type="ECO:0000256" key="3">
    <source>
        <dbReference type="ARBA" id="ARBA00022692"/>
    </source>
</evidence>
<evidence type="ECO:0000256" key="7">
    <source>
        <dbReference type="SAM" id="Coils"/>
    </source>
</evidence>
<name>U6H3Z1_9EIME</name>
<reference evidence="10" key="1">
    <citation type="submission" date="2013-10" db="EMBL/GenBank/DDBJ databases">
        <title>Genomic analysis of the causative agents of coccidiosis in chickens.</title>
        <authorList>
            <person name="Reid A.J."/>
            <person name="Blake D."/>
            <person name="Billington K."/>
            <person name="Browne H."/>
            <person name="Dunn M."/>
            <person name="Hung S."/>
            <person name="Kawahara F."/>
            <person name="Miranda-Saavedra D."/>
            <person name="Mourier T."/>
            <person name="Nagra H."/>
            <person name="Otto T.D."/>
            <person name="Rawlings N."/>
            <person name="Sanchez A."/>
            <person name="Sanders M."/>
            <person name="Subramaniam C."/>
            <person name="Tay Y."/>
            <person name="Dear P."/>
            <person name="Doerig C."/>
            <person name="Gruber A."/>
            <person name="Parkinson J."/>
            <person name="Shirley M."/>
            <person name="Wan K.L."/>
            <person name="Berriman M."/>
            <person name="Tomley F."/>
            <person name="Pain A."/>
        </authorList>
    </citation>
    <scope>NUCLEOTIDE SEQUENCE [LARGE SCALE GENOMIC DNA]</scope>
    <source>
        <strain evidence="10">Houghton</strain>
    </source>
</reference>
<evidence type="ECO:0000256" key="6">
    <source>
        <dbReference type="ARBA" id="ARBA00023136"/>
    </source>
</evidence>
<dbReference type="GO" id="GO:0000149">
    <property type="term" value="F:SNARE binding"/>
    <property type="evidence" value="ECO:0007669"/>
    <property type="project" value="TreeGrafter"/>
</dbReference>
<dbReference type="OrthoDB" id="19261at2759"/>
<dbReference type="GO" id="GO:0005794">
    <property type="term" value="C:Golgi apparatus"/>
    <property type="evidence" value="ECO:0007669"/>
    <property type="project" value="TreeGrafter"/>
</dbReference>
<evidence type="ECO:0000313" key="11">
    <source>
        <dbReference type="Proteomes" id="UP000018201"/>
    </source>
</evidence>